<dbReference type="EMBL" id="SMKI01000082">
    <property type="protein sequence ID" value="TDC76199.1"/>
    <property type="molecule type" value="Genomic_DNA"/>
</dbReference>
<dbReference type="InterPro" id="IPR002575">
    <property type="entry name" value="Aminoglycoside_PTrfase"/>
</dbReference>
<keyword evidence="2" id="KW-0808">Transferase</keyword>
<dbReference type="PANTHER" id="PTHR21310">
    <property type="entry name" value="AMINOGLYCOSIDE PHOSPHOTRANSFERASE-RELATED-RELATED"/>
    <property type="match status" value="1"/>
</dbReference>
<dbReference type="InterPro" id="IPR051678">
    <property type="entry name" value="AGP_Transferase"/>
</dbReference>
<organism evidence="2 3">
    <name type="scientific">Streptomyces hainanensis</name>
    <dbReference type="NCBI Taxonomy" id="402648"/>
    <lineage>
        <taxon>Bacteria</taxon>
        <taxon>Bacillati</taxon>
        <taxon>Actinomycetota</taxon>
        <taxon>Actinomycetes</taxon>
        <taxon>Kitasatosporales</taxon>
        <taxon>Streptomycetaceae</taxon>
        <taxon>Streptomyces</taxon>
    </lineage>
</organism>
<dbReference type="PANTHER" id="PTHR21310:SF15">
    <property type="entry name" value="AMINOGLYCOSIDE PHOSPHOTRANSFERASE DOMAIN-CONTAINING PROTEIN"/>
    <property type="match status" value="1"/>
</dbReference>
<evidence type="ECO:0000313" key="2">
    <source>
        <dbReference type="EMBL" id="TDC76199.1"/>
    </source>
</evidence>
<reference evidence="2 3" key="1">
    <citation type="submission" date="2019-03" db="EMBL/GenBank/DDBJ databases">
        <title>Draft genome sequences of novel Actinobacteria.</title>
        <authorList>
            <person name="Sahin N."/>
            <person name="Ay H."/>
            <person name="Saygin H."/>
        </authorList>
    </citation>
    <scope>NUCLEOTIDE SEQUENCE [LARGE SCALE GENOMIC DNA]</scope>
    <source>
        <strain evidence="2 3">DSM 41900</strain>
    </source>
</reference>
<dbReference type="Proteomes" id="UP000295345">
    <property type="component" value="Unassembled WGS sequence"/>
</dbReference>
<gene>
    <name evidence="2" type="ORF">E1283_10335</name>
</gene>
<dbReference type="Gene3D" id="3.90.1200.10">
    <property type="match status" value="1"/>
</dbReference>
<dbReference type="AlphaFoldDB" id="A0A4R4TQ04"/>
<evidence type="ECO:0000259" key="1">
    <source>
        <dbReference type="Pfam" id="PF01636"/>
    </source>
</evidence>
<comment type="caution">
    <text evidence="2">The sequence shown here is derived from an EMBL/GenBank/DDBJ whole genome shotgun (WGS) entry which is preliminary data.</text>
</comment>
<dbReference type="OrthoDB" id="3806873at2"/>
<dbReference type="SUPFAM" id="SSF56112">
    <property type="entry name" value="Protein kinase-like (PK-like)"/>
    <property type="match status" value="1"/>
</dbReference>
<dbReference type="RefSeq" id="WP_132817652.1">
    <property type="nucleotide sequence ID" value="NZ_SMKI01000082.1"/>
</dbReference>
<feature type="domain" description="Aminoglycoside phosphotransferase" evidence="1">
    <location>
        <begin position="41"/>
        <end position="234"/>
    </location>
</feature>
<dbReference type="Pfam" id="PF01636">
    <property type="entry name" value="APH"/>
    <property type="match status" value="1"/>
</dbReference>
<evidence type="ECO:0000313" key="3">
    <source>
        <dbReference type="Proteomes" id="UP000295345"/>
    </source>
</evidence>
<keyword evidence="3" id="KW-1185">Reference proteome</keyword>
<dbReference type="InterPro" id="IPR011009">
    <property type="entry name" value="Kinase-like_dom_sf"/>
</dbReference>
<dbReference type="GO" id="GO:0016740">
    <property type="term" value="F:transferase activity"/>
    <property type="evidence" value="ECO:0007669"/>
    <property type="project" value="UniProtKB-KW"/>
</dbReference>
<proteinExistence type="predicted"/>
<protein>
    <submittedName>
        <fullName evidence="2">Aminoglycoside phosphotransferase family protein</fullName>
    </submittedName>
</protein>
<sequence>MVTRETRNRPGDPAVTAAALAGIARRHGVAPADVRPAPRQGVAAEVRLLGDDLVLKVARPGDTGFAADLRKEAVVIPHAARLGVRTPEVVEFDGAGGELGAPYLVLRRAPGVAPPDDEPGPLAYRELGEQLAVLHAAPRTPLAGVPEDRADDPRPGVEALAARGHLGVGLAGWLLGWLDELAAEAPAEPPLVLLHGDVSAGNLLVDPASGALTALFDWGDAAYADPAVEFAKVPPRAVRSVLAGYAPDEGAAWWPRILRHHVSWAVGRLSGAPEPTATHWSAQPANRLLELLRYFSTDGAADGWSRSHRLP</sequence>
<accession>A0A4R4TQ04</accession>
<name>A0A4R4TQ04_9ACTN</name>